<accession>A0A1I5D706</accession>
<evidence type="ECO:0008006" key="4">
    <source>
        <dbReference type="Google" id="ProtNLM"/>
    </source>
</evidence>
<evidence type="ECO:0000313" key="2">
    <source>
        <dbReference type="EMBL" id="SFN95038.1"/>
    </source>
</evidence>
<feature type="transmembrane region" description="Helical" evidence="1">
    <location>
        <begin position="79"/>
        <end position="112"/>
    </location>
</feature>
<dbReference type="EMBL" id="FOWD01000005">
    <property type="protein sequence ID" value="SFN95038.1"/>
    <property type="molecule type" value="Genomic_DNA"/>
</dbReference>
<keyword evidence="1" id="KW-1133">Transmembrane helix</keyword>
<organism evidence="2 3">
    <name type="scientific">Anaerocolumna aminovalerica</name>
    <dbReference type="NCBI Taxonomy" id="1527"/>
    <lineage>
        <taxon>Bacteria</taxon>
        <taxon>Bacillati</taxon>
        <taxon>Bacillota</taxon>
        <taxon>Clostridia</taxon>
        <taxon>Lachnospirales</taxon>
        <taxon>Lachnospiraceae</taxon>
        <taxon>Anaerocolumna</taxon>
    </lineage>
</organism>
<dbReference type="AlphaFoldDB" id="A0A1I5D706"/>
<dbReference type="PANTHER" id="PTHR35813:SF1">
    <property type="entry name" value="INNER MEMBRANE PROTEIN YBAN"/>
    <property type="match status" value="1"/>
</dbReference>
<name>A0A1I5D706_9FIRM</name>
<dbReference type="PIRSF" id="PIRSF016789">
    <property type="entry name" value="DUF454"/>
    <property type="match status" value="1"/>
</dbReference>
<keyword evidence="1" id="KW-0812">Transmembrane</keyword>
<dbReference type="PANTHER" id="PTHR35813">
    <property type="entry name" value="INNER MEMBRANE PROTEIN YBAN"/>
    <property type="match status" value="1"/>
</dbReference>
<keyword evidence="3" id="KW-1185">Reference proteome</keyword>
<feature type="transmembrane region" description="Helical" evidence="1">
    <location>
        <begin position="5"/>
        <end position="25"/>
    </location>
</feature>
<evidence type="ECO:0000256" key="1">
    <source>
        <dbReference type="SAM" id="Phobius"/>
    </source>
</evidence>
<protein>
    <recommendedName>
        <fullName evidence="4">DUF454 domain-containing protein</fullName>
    </recommendedName>
</protein>
<evidence type="ECO:0000313" key="3">
    <source>
        <dbReference type="Proteomes" id="UP000198806"/>
    </source>
</evidence>
<gene>
    <name evidence="2" type="ORF">SAMN04489757_10531</name>
</gene>
<dbReference type="InterPro" id="IPR007401">
    <property type="entry name" value="DUF454"/>
</dbReference>
<dbReference type="Proteomes" id="UP000198806">
    <property type="component" value="Unassembled WGS sequence"/>
</dbReference>
<keyword evidence="1" id="KW-0472">Membrane</keyword>
<dbReference type="Pfam" id="PF04304">
    <property type="entry name" value="DUF454"/>
    <property type="match status" value="1"/>
</dbReference>
<proteinExistence type="predicted"/>
<dbReference type="RefSeq" id="WP_207650128.1">
    <property type="nucleotide sequence ID" value="NZ_BAABFM010000026.1"/>
</dbReference>
<sequence>MKNTILLIIGLISVILGAIGVFVPVLPTTPFVLLAGGCFSISSPRLSAWLKKSKFFGSYIENYENNTGIPKEVKIKAIITLWAGIILSMFLIQNIILNSILLIIAVCVSIYLGRMKTK</sequence>
<dbReference type="GO" id="GO:0005886">
    <property type="term" value="C:plasma membrane"/>
    <property type="evidence" value="ECO:0007669"/>
    <property type="project" value="TreeGrafter"/>
</dbReference>
<dbReference type="STRING" id="1527.SAMN04489757_10531"/>
<reference evidence="2 3" key="1">
    <citation type="submission" date="2016-10" db="EMBL/GenBank/DDBJ databases">
        <authorList>
            <person name="de Groot N.N."/>
        </authorList>
    </citation>
    <scope>NUCLEOTIDE SEQUENCE [LARGE SCALE GENOMIC DNA]</scope>
    <source>
        <strain evidence="2 3">DSM 1283</strain>
    </source>
</reference>